<dbReference type="PANTHER" id="PTHR44229:SF4">
    <property type="entry name" value="15-HYDROXYPROSTAGLANDIN DEHYDROGENASE [NAD(+)]"/>
    <property type="match status" value="1"/>
</dbReference>
<dbReference type="SUPFAM" id="SSF51735">
    <property type="entry name" value="NAD(P)-binding Rossmann-fold domains"/>
    <property type="match status" value="1"/>
</dbReference>
<evidence type="ECO:0000256" key="3">
    <source>
        <dbReference type="ARBA" id="ARBA00023002"/>
    </source>
</evidence>
<keyword evidence="2" id="KW-0521">NADP</keyword>
<name>A0A6A6XJX1_9PLEO</name>
<reference evidence="4" key="1">
    <citation type="journal article" date="2020" name="Stud. Mycol.">
        <title>101 Dothideomycetes genomes: a test case for predicting lifestyles and emergence of pathogens.</title>
        <authorList>
            <person name="Haridas S."/>
            <person name="Albert R."/>
            <person name="Binder M."/>
            <person name="Bloem J."/>
            <person name="Labutti K."/>
            <person name="Salamov A."/>
            <person name="Andreopoulos B."/>
            <person name="Baker S."/>
            <person name="Barry K."/>
            <person name="Bills G."/>
            <person name="Bluhm B."/>
            <person name="Cannon C."/>
            <person name="Castanera R."/>
            <person name="Culley D."/>
            <person name="Daum C."/>
            <person name="Ezra D."/>
            <person name="Gonzalez J."/>
            <person name="Henrissat B."/>
            <person name="Kuo A."/>
            <person name="Liang C."/>
            <person name="Lipzen A."/>
            <person name="Lutzoni F."/>
            <person name="Magnuson J."/>
            <person name="Mondo S."/>
            <person name="Nolan M."/>
            <person name="Ohm R."/>
            <person name="Pangilinan J."/>
            <person name="Park H.-J."/>
            <person name="Ramirez L."/>
            <person name="Alfaro M."/>
            <person name="Sun H."/>
            <person name="Tritt A."/>
            <person name="Yoshinaga Y."/>
            <person name="Zwiers L.-H."/>
            <person name="Turgeon B."/>
            <person name="Goodwin S."/>
            <person name="Spatafora J."/>
            <person name="Crous P."/>
            <person name="Grigoriev I."/>
        </authorList>
    </citation>
    <scope>NUCLEOTIDE SEQUENCE</scope>
    <source>
        <strain evidence="4">CBS 109.77</strain>
    </source>
</reference>
<dbReference type="PROSITE" id="PS00061">
    <property type="entry name" value="ADH_SHORT"/>
    <property type="match status" value="1"/>
</dbReference>
<dbReference type="InterPro" id="IPR020904">
    <property type="entry name" value="Sc_DH/Rdtase_CS"/>
</dbReference>
<dbReference type="Proteomes" id="UP000799757">
    <property type="component" value="Unassembled WGS sequence"/>
</dbReference>
<evidence type="ECO:0000313" key="5">
    <source>
        <dbReference type="Proteomes" id="UP000799757"/>
    </source>
</evidence>
<keyword evidence="5" id="KW-1185">Reference proteome</keyword>
<keyword evidence="3" id="KW-0560">Oxidoreductase</keyword>
<evidence type="ECO:0000313" key="4">
    <source>
        <dbReference type="EMBL" id="KAF2796702.1"/>
    </source>
</evidence>
<dbReference type="Gene3D" id="3.40.50.720">
    <property type="entry name" value="NAD(P)-binding Rossmann-like Domain"/>
    <property type="match status" value="1"/>
</dbReference>
<dbReference type="GO" id="GO:0016616">
    <property type="term" value="F:oxidoreductase activity, acting on the CH-OH group of donors, NAD or NADP as acceptor"/>
    <property type="evidence" value="ECO:0007669"/>
    <property type="project" value="TreeGrafter"/>
</dbReference>
<comment type="similarity">
    <text evidence="1">Belongs to the short-chain dehydrogenases/reductases (SDR) family.</text>
</comment>
<dbReference type="InterPro" id="IPR002347">
    <property type="entry name" value="SDR_fam"/>
</dbReference>
<evidence type="ECO:0000256" key="2">
    <source>
        <dbReference type="ARBA" id="ARBA00022857"/>
    </source>
</evidence>
<dbReference type="OrthoDB" id="37659at2759"/>
<sequence>MASRKVGIVTGGASGIGLALTKHLVSRNYRVVIADIDITKSEAVARELGNDILAIQCDVSNWESQSAMFEKAFQWGGHLDFFAANAGVEEKESLYALPDDLEPKKPSMATIEVDLLGVIYGLKLYRHYVRKSGTDEGGKMVVTASMAGLYPMYVAPLYCAAKSGAVGLTQAVGLRLRSEEKITVNCICPGPVDTGISPGMQKLVPNEHMTPMSCVIKAFDKFIDEDVTGQIAECSGDKIWIRERLPYSDDTAQFLNQDMLNSKKFGKYYKRGPPKETVEQTAKE</sequence>
<protein>
    <submittedName>
        <fullName evidence="4">NAD(P)-binding protein</fullName>
    </submittedName>
</protein>
<proteinExistence type="inferred from homology"/>
<evidence type="ECO:0000256" key="1">
    <source>
        <dbReference type="ARBA" id="ARBA00006484"/>
    </source>
</evidence>
<gene>
    <name evidence="4" type="ORF">K505DRAFT_237072</name>
</gene>
<dbReference type="Pfam" id="PF00106">
    <property type="entry name" value="adh_short"/>
    <property type="match status" value="1"/>
</dbReference>
<dbReference type="InterPro" id="IPR036291">
    <property type="entry name" value="NAD(P)-bd_dom_sf"/>
</dbReference>
<dbReference type="EMBL" id="MU001824">
    <property type="protein sequence ID" value="KAF2796702.1"/>
    <property type="molecule type" value="Genomic_DNA"/>
</dbReference>
<dbReference type="AlphaFoldDB" id="A0A6A6XJX1"/>
<dbReference type="GO" id="GO:0005737">
    <property type="term" value="C:cytoplasm"/>
    <property type="evidence" value="ECO:0007669"/>
    <property type="project" value="TreeGrafter"/>
</dbReference>
<dbReference type="PRINTS" id="PR00081">
    <property type="entry name" value="GDHRDH"/>
</dbReference>
<organism evidence="4 5">
    <name type="scientific">Melanomma pulvis-pyrius CBS 109.77</name>
    <dbReference type="NCBI Taxonomy" id="1314802"/>
    <lineage>
        <taxon>Eukaryota</taxon>
        <taxon>Fungi</taxon>
        <taxon>Dikarya</taxon>
        <taxon>Ascomycota</taxon>
        <taxon>Pezizomycotina</taxon>
        <taxon>Dothideomycetes</taxon>
        <taxon>Pleosporomycetidae</taxon>
        <taxon>Pleosporales</taxon>
        <taxon>Melanommataceae</taxon>
        <taxon>Melanomma</taxon>
    </lineage>
</organism>
<dbReference type="PANTHER" id="PTHR44229">
    <property type="entry name" value="15-HYDROXYPROSTAGLANDIN DEHYDROGENASE [NAD(+)]"/>
    <property type="match status" value="1"/>
</dbReference>
<accession>A0A6A6XJX1</accession>